<dbReference type="InterPro" id="IPR014327">
    <property type="entry name" value="RNA_pol_sigma70_bacteroid"/>
</dbReference>
<organism evidence="7 8">
    <name type="scientific">Arcticibacter svalbardensis MN12-7</name>
    <dbReference type="NCBI Taxonomy" id="1150600"/>
    <lineage>
        <taxon>Bacteria</taxon>
        <taxon>Pseudomonadati</taxon>
        <taxon>Bacteroidota</taxon>
        <taxon>Sphingobacteriia</taxon>
        <taxon>Sphingobacteriales</taxon>
        <taxon>Sphingobacteriaceae</taxon>
        <taxon>Arcticibacter</taxon>
    </lineage>
</organism>
<name>R9GUQ2_9SPHI</name>
<dbReference type="Gene3D" id="1.10.10.10">
    <property type="entry name" value="Winged helix-like DNA-binding domain superfamily/Winged helix DNA-binding domain"/>
    <property type="match status" value="1"/>
</dbReference>
<dbReference type="NCBIfam" id="TIGR02937">
    <property type="entry name" value="sigma70-ECF"/>
    <property type="match status" value="1"/>
</dbReference>
<evidence type="ECO:0000256" key="3">
    <source>
        <dbReference type="ARBA" id="ARBA00023082"/>
    </source>
</evidence>
<gene>
    <name evidence="7" type="ORF">ADIARSV_1723</name>
</gene>
<keyword evidence="2" id="KW-0805">Transcription regulation</keyword>
<dbReference type="InterPro" id="IPR013324">
    <property type="entry name" value="RNA_pol_sigma_r3/r4-like"/>
</dbReference>
<comment type="caution">
    <text evidence="7">The sequence shown here is derived from an EMBL/GenBank/DDBJ whole genome shotgun (WGS) entry which is preliminary data.</text>
</comment>
<dbReference type="InterPro" id="IPR039425">
    <property type="entry name" value="RNA_pol_sigma-70-like"/>
</dbReference>
<dbReference type="InterPro" id="IPR007627">
    <property type="entry name" value="RNA_pol_sigma70_r2"/>
</dbReference>
<feature type="domain" description="RNA polymerase sigma factor 70 region 4 type 2" evidence="6">
    <location>
        <begin position="182"/>
        <end position="233"/>
    </location>
</feature>
<keyword evidence="8" id="KW-1185">Reference proteome</keyword>
<dbReference type="InterPro" id="IPR036388">
    <property type="entry name" value="WH-like_DNA-bd_sf"/>
</dbReference>
<dbReference type="Pfam" id="PF08281">
    <property type="entry name" value="Sigma70_r4_2"/>
    <property type="match status" value="1"/>
</dbReference>
<dbReference type="AlphaFoldDB" id="R9GUQ2"/>
<dbReference type="InterPro" id="IPR014284">
    <property type="entry name" value="RNA_pol_sigma-70_dom"/>
</dbReference>
<dbReference type="Proteomes" id="UP000014174">
    <property type="component" value="Unassembled WGS sequence"/>
</dbReference>
<dbReference type="EMBL" id="AQPN01000063">
    <property type="protein sequence ID" value="EOR95235.1"/>
    <property type="molecule type" value="Genomic_DNA"/>
</dbReference>
<protein>
    <submittedName>
        <fullName evidence="7">RNA polymerase ECF-type sigma factor</fullName>
    </submittedName>
</protein>
<reference evidence="7 8" key="1">
    <citation type="journal article" date="2013" name="Genome Announc.">
        <title>Draft Genome Sequence of Arcticibacter svalbardensis Strain MN12-7T, a Member of the Family Sphingobacteriaceae Isolated from an Arctic Soil Sample.</title>
        <authorList>
            <person name="Shivaji S."/>
            <person name="Ara S."/>
            <person name="Prasad S."/>
            <person name="Manasa B.P."/>
            <person name="Begum Z."/>
            <person name="Singh A."/>
            <person name="Kumar Pinnaka A."/>
        </authorList>
    </citation>
    <scope>NUCLEOTIDE SEQUENCE [LARGE SCALE GENOMIC DNA]</scope>
    <source>
        <strain evidence="7 8">MN12-7</strain>
    </source>
</reference>
<dbReference type="PANTHER" id="PTHR43133">
    <property type="entry name" value="RNA POLYMERASE ECF-TYPE SIGMA FACTO"/>
    <property type="match status" value="1"/>
</dbReference>
<evidence type="ECO:0000259" key="5">
    <source>
        <dbReference type="Pfam" id="PF04542"/>
    </source>
</evidence>
<dbReference type="PANTHER" id="PTHR43133:SF46">
    <property type="entry name" value="RNA POLYMERASE SIGMA-70 FACTOR ECF SUBFAMILY"/>
    <property type="match status" value="1"/>
</dbReference>
<feature type="domain" description="RNA polymerase sigma-70 region 2" evidence="5">
    <location>
        <begin position="83"/>
        <end position="150"/>
    </location>
</feature>
<dbReference type="GO" id="GO:0016987">
    <property type="term" value="F:sigma factor activity"/>
    <property type="evidence" value="ECO:0007669"/>
    <property type="project" value="UniProtKB-KW"/>
</dbReference>
<proteinExistence type="inferred from homology"/>
<dbReference type="eggNOG" id="COG1595">
    <property type="taxonomic scope" value="Bacteria"/>
</dbReference>
<evidence type="ECO:0000313" key="7">
    <source>
        <dbReference type="EMBL" id="EOR95235.1"/>
    </source>
</evidence>
<dbReference type="InterPro" id="IPR013249">
    <property type="entry name" value="RNA_pol_sigma70_r4_t2"/>
</dbReference>
<evidence type="ECO:0000259" key="6">
    <source>
        <dbReference type="Pfam" id="PF08281"/>
    </source>
</evidence>
<keyword evidence="3" id="KW-0731">Sigma factor</keyword>
<keyword evidence="4" id="KW-0804">Transcription</keyword>
<evidence type="ECO:0000256" key="4">
    <source>
        <dbReference type="ARBA" id="ARBA00023163"/>
    </source>
</evidence>
<dbReference type="PATRIC" id="fig|1150600.3.peg.1697"/>
<evidence type="ECO:0000256" key="1">
    <source>
        <dbReference type="ARBA" id="ARBA00010641"/>
    </source>
</evidence>
<dbReference type="GO" id="GO:0006352">
    <property type="term" value="P:DNA-templated transcription initiation"/>
    <property type="evidence" value="ECO:0007669"/>
    <property type="project" value="InterPro"/>
</dbReference>
<sequence length="264" mass="30769">MWFIRPLVPGNDYKINLFISRYSFSNAKYPLRISISSNFSVINSNTKIFGSQSWSSMPEEKSKILLLFMEIQYGNKVAFDELFVLYYDRLLSFARQYTKQLEVAEEITSELFVKIWIKRNDLEHVNNPEVYLFVSIKNACLNLLRSERRRPTLSAEVMDSQFLEQLSSPINESLEEKELLKLLDKAVNDLPEKRRIIFKLIKEDGLNSKAVAKILGISIRTVENQLYKAIKSLADSLADHLGYHPQKKAIRLKEFSRSIILFFL</sequence>
<dbReference type="NCBIfam" id="TIGR02985">
    <property type="entry name" value="Sig70_bacteroi1"/>
    <property type="match status" value="1"/>
</dbReference>
<evidence type="ECO:0000256" key="2">
    <source>
        <dbReference type="ARBA" id="ARBA00023015"/>
    </source>
</evidence>
<dbReference type="SUPFAM" id="SSF88659">
    <property type="entry name" value="Sigma3 and sigma4 domains of RNA polymerase sigma factors"/>
    <property type="match status" value="1"/>
</dbReference>
<dbReference type="InterPro" id="IPR013325">
    <property type="entry name" value="RNA_pol_sigma_r2"/>
</dbReference>
<comment type="similarity">
    <text evidence="1">Belongs to the sigma-70 factor family. ECF subfamily.</text>
</comment>
<dbReference type="Gene3D" id="1.10.1740.10">
    <property type="match status" value="1"/>
</dbReference>
<dbReference type="Pfam" id="PF04542">
    <property type="entry name" value="Sigma70_r2"/>
    <property type="match status" value="1"/>
</dbReference>
<dbReference type="GO" id="GO:0003677">
    <property type="term" value="F:DNA binding"/>
    <property type="evidence" value="ECO:0007669"/>
    <property type="project" value="InterPro"/>
</dbReference>
<dbReference type="SUPFAM" id="SSF88946">
    <property type="entry name" value="Sigma2 domain of RNA polymerase sigma factors"/>
    <property type="match status" value="1"/>
</dbReference>
<dbReference type="STRING" id="1150600.ADIARSV_1723"/>
<evidence type="ECO:0000313" key="8">
    <source>
        <dbReference type="Proteomes" id="UP000014174"/>
    </source>
</evidence>
<accession>R9GUQ2</accession>